<gene>
    <name evidence="1" type="ORF">ERX37_03485</name>
</gene>
<dbReference type="EMBL" id="SCWE01000001">
    <property type="protein sequence ID" value="TDM03161.1"/>
    <property type="molecule type" value="Genomic_DNA"/>
</dbReference>
<keyword evidence="2" id="KW-1185">Reference proteome</keyword>
<dbReference type="AlphaFoldDB" id="A0A4R6BN10"/>
<reference evidence="1 2" key="1">
    <citation type="submission" date="2019-01" db="EMBL/GenBank/DDBJ databases">
        <title>Draft genome sequences of the type strains of six Macrococcus species.</title>
        <authorList>
            <person name="Mazhar S."/>
            <person name="Altermann E."/>
            <person name="Hill C."/>
            <person name="Mcauliffe O."/>
        </authorList>
    </citation>
    <scope>NUCLEOTIDE SEQUENCE [LARGE SCALE GENOMIC DNA]</scope>
    <source>
        <strain evidence="1 2">CCM4809</strain>
    </source>
</reference>
<protein>
    <submittedName>
        <fullName evidence="1">Uncharacterized protein</fullName>
    </submittedName>
</protein>
<dbReference type="OrthoDB" id="2037060at2"/>
<accession>A0A4R6BN10</accession>
<proteinExistence type="predicted"/>
<name>A0A4R6BN10_9STAP</name>
<evidence type="ECO:0000313" key="2">
    <source>
        <dbReference type="Proteomes" id="UP000295328"/>
    </source>
</evidence>
<comment type="caution">
    <text evidence="1">The sequence shown here is derived from an EMBL/GenBank/DDBJ whole genome shotgun (WGS) entry which is preliminary data.</text>
</comment>
<dbReference type="Proteomes" id="UP000295328">
    <property type="component" value="Unassembled WGS sequence"/>
</dbReference>
<dbReference type="RefSeq" id="WP_133429248.1">
    <property type="nucleotide sequence ID" value="NZ_BMCC01000001.1"/>
</dbReference>
<sequence>MDTYELEMIYRDCLTVLRLLKIESPANLMFLPYASLLLYESSLYLENYYNDDEIKNINNNSNINLREVRQIVKLFNDSYEKSIKSIRRSDEITHQYFSKSVFKWRRKTDYNNMGIFFNNQSKVVANSHILLSYFLKGDKITYLLMSKEMHEYGKYIGEINAALILRINNSYPVLEAFNELPVMSNNWRYFDINTQNHKFTTVSEFVVEESILFLHLLSYLNYINYELPKFVNNNSELLLRLKYLTTYYVNYSLLKFINKKRHLKQLEPFFKIETEVEKKEVFNKDFRNCMAHYSLTHNSISYINMNDINENRLFNGLIQSCFHVKDQEYLILLDNKIERLSSIISSYLEL</sequence>
<evidence type="ECO:0000313" key="1">
    <source>
        <dbReference type="EMBL" id="TDM03161.1"/>
    </source>
</evidence>
<organism evidence="1 2">
    <name type="scientific">Macrococcus hajekii</name>
    <dbReference type="NCBI Taxonomy" id="198482"/>
    <lineage>
        <taxon>Bacteria</taxon>
        <taxon>Bacillati</taxon>
        <taxon>Bacillota</taxon>
        <taxon>Bacilli</taxon>
        <taxon>Bacillales</taxon>
        <taxon>Staphylococcaceae</taxon>
        <taxon>Macrococcus</taxon>
    </lineage>
</organism>